<accession>A0A5K1VFS5</accession>
<dbReference type="GO" id="GO:0017070">
    <property type="term" value="F:U6 snRNA binding"/>
    <property type="evidence" value="ECO:0007669"/>
    <property type="project" value="TreeGrafter"/>
</dbReference>
<dbReference type="VEuPathDB" id="AmoebaDB:EHI5A_087240"/>
<dbReference type="PANTHER" id="PTHR14089:SF6">
    <property type="entry name" value="PRE-MRNA-SPLICING FACTOR RBM22"/>
    <property type="match status" value="1"/>
</dbReference>
<proteinExistence type="predicted"/>
<organism evidence="3 4">
    <name type="scientific">Entamoeba histolytica</name>
    <dbReference type="NCBI Taxonomy" id="5759"/>
    <lineage>
        <taxon>Eukaryota</taxon>
        <taxon>Amoebozoa</taxon>
        <taxon>Evosea</taxon>
        <taxon>Archamoebae</taxon>
        <taxon>Mastigamoebida</taxon>
        <taxon>Entamoebidae</taxon>
        <taxon>Entamoeba</taxon>
    </lineage>
</organism>
<dbReference type="InterPro" id="IPR039171">
    <property type="entry name" value="Cwc2/Slt11"/>
</dbReference>
<dbReference type="AlphaFoldDB" id="A0A5K1VFS5"/>
<name>A0A5K1VFS5_ENTHI</name>
<dbReference type="EMBL" id="BDEQ01000001">
    <property type="protein sequence ID" value="GAT92042.1"/>
    <property type="molecule type" value="Genomic_DNA"/>
</dbReference>
<dbReference type="GO" id="GO:0036002">
    <property type="term" value="F:pre-mRNA binding"/>
    <property type="evidence" value="ECO:0007669"/>
    <property type="project" value="TreeGrafter"/>
</dbReference>
<dbReference type="InterPro" id="IPR048995">
    <property type="entry name" value="STL11/RBM22-like_N"/>
</dbReference>
<gene>
    <name evidence="3" type="ORF">CL6EHI_067840</name>
</gene>
<dbReference type="PANTHER" id="PTHR14089">
    <property type="entry name" value="PRE-MRNA-SPLICING FACTOR RBM22"/>
    <property type="match status" value="1"/>
</dbReference>
<dbReference type="VEuPathDB" id="AmoebaDB:EHI7A_140210"/>
<dbReference type="VEuPathDB" id="AmoebaDB:EHI_067840"/>
<evidence type="ECO:0000259" key="2">
    <source>
        <dbReference type="Pfam" id="PF21369"/>
    </source>
</evidence>
<evidence type="ECO:0000313" key="4">
    <source>
        <dbReference type="Proteomes" id="UP000078387"/>
    </source>
</evidence>
<dbReference type="GO" id="GO:0071007">
    <property type="term" value="C:U2-type catalytic step 2 spliceosome"/>
    <property type="evidence" value="ECO:0007669"/>
    <property type="project" value="TreeGrafter"/>
</dbReference>
<dbReference type="VEuPathDB" id="AmoebaDB:KM1_236170"/>
<keyword evidence="1" id="KW-0694">RNA-binding</keyword>
<comment type="caution">
    <text evidence="3">The sequence shown here is derived from an EMBL/GenBank/DDBJ whole genome shotgun (WGS) entry which is preliminary data.</text>
</comment>
<feature type="domain" description="STL11/RBM22-like N-terminal" evidence="2">
    <location>
        <begin position="6"/>
        <end position="106"/>
    </location>
</feature>
<reference evidence="3 4" key="1">
    <citation type="submission" date="2016-05" db="EMBL/GenBank/DDBJ databases">
        <title>First whole genome sequencing of Entamoeba histolytica HM1:IMSS-clone-6.</title>
        <authorList>
            <person name="Mukherjee Avik.K."/>
            <person name="Izumyama S."/>
            <person name="Nakada-Tsukui K."/>
            <person name="Nozaki T."/>
        </authorList>
    </citation>
    <scope>NUCLEOTIDE SEQUENCE [LARGE SCALE GENOMIC DNA]</scope>
    <source>
        <strain evidence="3 4">HM1:IMSS clone 6</strain>
    </source>
</reference>
<dbReference type="Pfam" id="PF21369">
    <property type="entry name" value="STL11_N"/>
    <property type="match status" value="1"/>
</dbReference>
<dbReference type="VEuPathDB" id="AmoebaDB:EHI8A_163520"/>
<protein>
    <submittedName>
        <fullName evidence="3">Cell cycle control protein cwf5 putative</fullName>
    </submittedName>
</protein>
<dbReference type="Proteomes" id="UP000078387">
    <property type="component" value="Unassembled WGS sequence"/>
</dbReference>
<dbReference type="GO" id="GO:0071006">
    <property type="term" value="C:U2-type catalytic step 1 spliceosome"/>
    <property type="evidence" value="ECO:0007669"/>
    <property type="project" value="TreeGrafter"/>
</dbReference>
<dbReference type="OMA" id="TEYPMIC"/>
<evidence type="ECO:0000256" key="1">
    <source>
        <dbReference type="ARBA" id="ARBA00022884"/>
    </source>
</evidence>
<sequence>MSDAFPILCENCLPKEKYIKMTRARMGEACKLCDRPFDVYKWRMEESNSINKTYVCLNCARIKNMCQCCLKDIEYNIPYYVRDAALAQVNGSIFQTTSLNEANKEWLIEVSQKKYETTGQSEYDKVDTNKVIEKLEKKFSYVSNIPDIAKKTQPLIEKHELKEQSQLKKAYIAKKPKKPQSFLK</sequence>
<dbReference type="GO" id="GO:0000974">
    <property type="term" value="C:Prp19 complex"/>
    <property type="evidence" value="ECO:0007669"/>
    <property type="project" value="TreeGrafter"/>
</dbReference>
<evidence type="ECO:0000313" key="3">
    <source>
        <dbReference type="EMBL" id="GAT92042.1"/>
    </source>
</evidence>